<evidence type="ECO:0000256" key="8">
    <source>
        <dbReference type="ARBA" id="ARBA00030865"/>
    </source>
</evidence>
<reference evidence="12 13" key="1">
    <citation type="submission" date="2024-09" db="EMBL/GenBank/DDBJ databases">
        <title>Rethinking Asexuality: The Enigmatic Case of Functional Sexual Genes in Lepraria (Stereocaulaceae).</title>
        <authorList>
            <person name="Doellman M."/>
            <person name="Sun Y."/>
            <person name="Barcenas-Pena A."/>
            <person name="Lumbsch H.T."/>
            <person name="Grewe F."/>
        </authorList>
    </citation>
    <scope>NUCLEOTIDE SEQUENCE [LARGE SCALE GENOMIC DNA]</scope>
    <source>
        <strain evidence="12 13">Mercado 3170</strain>
    </source>
</reference>
<organism evidence="12 13">
    <name type="scientific">Stereocaulon virgatum</name>
    <dbReference type="NCBI Taxonomy" id="373712"/>
    <lineage>
        <taxon>Eukaryota</taxon>
        <taxon>Fungi</taxon>
        <taxon>Dikarya</taxon>
        <taxon>Ascomycota</taxon>
        <taxon>Pezizomycotina</taxon>
        <taxon>Lecanoromycetes</taxon>
        <taxon>OSLEUM clade</taxon>
        <taxon>Lecanoromycetidae</taxon>
        <taxon>Lecanorales</taxon>
        <taxon>Lecanorineae</taxon>
        <taxon>Stereocaulaceae</taxon>
        <taxon>Stereocaulon</taxon>
    </lineage>
</organism>
<evidence type="ECO:0000256" key="2">
    <source>
        <dbReference type="ARBA" id="ARBA00012835"/>
    </source>
</evidence>
<evidence type="ECO:0000256" key="7">
    <source>
        <dbReference type="ARBA" id="ARBA00023146"/>
    </source>
</evidence>
<evidence type="ECO:0000313" key="12">
    <source>
        <dbReference type="EMBL" id="KAL2048544.1"/>
    </source>
</evidence>
<dbReference type="PANTHER" id="PTHR43311:SF2">
    <property type="entry name" value="GLUTAMATE--TRNA LIGASE, MITOCHONDRIAL-RELATED"/>
    <property type="match status" value="1"/>
</dbReference>
<sequence length="576" mass="65599">MFAARRTIVGSKTWTCCRCRLLSTATERRPSLKLPIFPARTRFAPSPTGYLHLGSLRTALFNYLTAKATGGQFILRVEDTDKKRTVEDAESMLYKDLKWAGLQWDEGPDIGGLYGPYKQSERTSLYQSHAKKLLDSGHAYRCFCSPERLNNLAKERSDLGLPTDYDRMCTNISMAEADERSTKMESHVVRLKMPDVAPVYNDLVYGPIGQRRKTEKSQLLRAGQWSSYEDPVLIKSDGLPTYHLANVVDDHHMRITHVIRAVEWMPSTPKHMVLYKAFDWEPPTFAHVGLLLDDSRQKLSKRGLASDIRGFERDGFFPEALLNFVALFGWSHRLGDDFINLQELVKNFDLKFTKGNTIASPLKLFHLQGRYAEKYIKEGGKEYESMIDRLHTVVAKHLAECPENQVWTDNKLRDRIAAILRLDAANYTTPNEFFARLSPLFCSQPRKEWESHPEDHVLKDNMDTIVNSFKEVSCQRWSEANLKDVLSQMTSALEAKWDGNGDVAYDLDPTAGKRRMSIVKSFLRWALFGGRSGPTLMVMMNVLGRDLSLQRIEDAAAQLDTIVPETVRTSAETLGM</sequence>
<feature type="domain" description="Aminoacyl-tRNA synthetase class I anticodon-binding" evidence="11">
    <location>
        <begin position="521"/>
        <end position="555"/>
    </location>
</feature>
<evidence type="ECO:0000256" key="3">
    <source>
        <dbReference type="ARBA" id="ARBA00022598"/>
    </source>
</evidence>
<keyword evidence="4 9" id="KW-0547">Nucleotide-binding</keyword>
<dbReference type="InterPro" id="IPR004527">
    <property type="entry name" value="Glu-tRNA-ligase_bac/mito"/>
</dbReference>
<keyword evidence="3 9" id="KW-0436">Ligase</keyword>
<dbReference type="Pfam" id="PF19269">
    <property type="entry name" value="Anticodon_2"/>
    <property type="match status" value="1"/>
</dbReference>
<protein>
    <recommendedName>
        <fullName evidence="2">glutamate--tRNA ligase</fullName>
        <ecNumber evidence="2">6.1.1.17</ecNumber>
    </recommendedName>
    <alternativeName>
        <fullName evidence="8">Glutamyl-tRNA synthetase</fullName>
    </alternativeName>
</protein>
<dbReference type="PANTHER" id="PTHR43311">
    <property type="entry name" value="GLUTAMATE--TRNA LIGASE"/>
    <property type="match status" value="1"/>
</dbReference>
<name>A0ABR4AV85_9LECA</name>
<evidence type="ECO:0000256" key="4">
    <source>
        <dbReference type="ARBA" id="ARBA00022741"/>
    </source>
</evidence>
<dbReference type="InterPro" id="IPR020058">
    <property type="entry name" value="Glu/Gln-tRNA-synth_Ib_cat-dom"/>
</dbReference>
<proteinExistence type="inferred from homology"/>
<dbReference type="SUPFAM" id="SSF52374">
    <property type="entry name" value="Nucleotidylyl transferase"/>
    <property type="match status" value="1"/>
</dbReference>
<dbReference type="EMBL" id="JBEFKJ010000001">
    <property type="protein sequence ID" value="KAL2048544.1"/>
    <property type="molecule type" value="Genomic_DNA"/>
</dbReference>
<dbReference type="InterPro" id="IPR033910">
    <property type="entry name" value="GluRS_core"/>
</dbReference>
<keyword evidence="13" id="KW-1185">Reference proteome</keyword>
<keyword evidence="5 9" id="KW-0067">ATP-binding</keyword>
<dbReference type="EC" id="6.1.1.17" evidence="2"/>
<dbReference type="Proteomes" id="UP001590950">
    <property type="component" value="Unassembled WGS sequence"/>
</dbReference>
<dbReference type="CDD" id="cd00808">
    <property type="entry name" value="GluRS_core"/>
    <property type="match status" value="1"/>
</dbReference>
<feature type="domain" description="Glutamyl/glutaminyl-tRNA synthetase class Ib catalytic" evidence="10">
    <location>
        <begin position="40"/>
        <end position="352"/>
    </location>
</feature>
<evidence type="ECO:0000256" key="5">
    <source>
        <dbReference type="ARBA" id="ARBA00022840"/>
    </source>
</evidence>
<dbReference type="Gene3D" id="3.40.50.620">
    <property type="entry name" value="HUPs"/>
    <property type="match status" value="1"/>
</dbReference>
<comment type="caution">
    <text evidence="12">The sequence shown here is derived from an EMBL/GenBank/DDBJ whole genome shotgun (WGS) entry which is preliminary data.</text>
</comment>
<evidence type="ECO:0000259" key="11">
    <source>
        <dbReference type="Pfam" id="PF19269"/>
    </source>
</evidence>
<dbReference type="InterPro" id="IPR049940">
    <property type="entry name" value="GluQ/Sye"/>
</dbReference>
<dbReference type="SUPFAM" id="SSF48163">
    <property type="entry name" value="An anticodon-binding domain of class I aminoacyl-tRNA synthetases"/>
    <property type="match status" value="1"/>
</dbReference>
<dbReference type="InterPro" id="IPR045462">
    <property type="entry name" value="aa-tRNA-synth_I_cd-bd"/>
</dbReference>
<accession>A0ABR4AV85</accession>
<evidence type="ECO:0000313" key="13">
    <source>
        <dbReference type="Proteomes" id="UP001590950"/>
    </source>
</evidence>
<evidence type="ECO:0000256" key="9">
    <source>
        <dbReference type="RuleBase" id="RU363037"/>
    </source>
</evidence>
<dbReference type="InterPro" id="IPR000924">
    <property type="entry name" value="Glu/Gln-tRNA-synth"/>
</dbReference>
<dbReference type="InterPro" id="IPR014729">
    <property type="entry name" value="Rossmann-like_a/b/a_fold"/>
</dbReference>
<evidence type="ECO:0000256" key="1">
    <source>
        <dbReference type="ARBA" id="ARBA00007894"/>
    </source>
</evidence>
<evidence type="ECO:0000256" key="6">
    <source>
        <dbReference type="ARBA" id="ARBA00022917"/>
    </source>
</evidence>
<gene>
    <name evidence="12" type="ORF">N7G274_000456</name>
</gene>
<evidence type="ECO:0000259" key="10">
    <source>
        <dbReference type="Pfam" id="PF00749"/>
    </source>
</evidence>
<dbReference type="Gene3D" id="1.10.10.350">
    <property type="match status" value="1"/>
</dbReference>
<dbReference type="HAMAP" id="MF_00022">
    <property type="entry name" value="Glu_tRNA_synth_type1"/>
    <property type="match status" value="1"/>
</dbReference>
<dbReference type="InterPro" id="IPR008925">
    <property type="entry name" value="aa_tRNA-synth_I_cd-bd_sf"/>
</dbReference>
<dbReference type="NCBIfam" id="TIGR00464">
    <property type="entry name" value="gltX_bact"/>
    <property type="match status" value="1"/>
</dbReference>
<dbReference type="Pfam" id="PF00749">
    <property type="entry name" value="tRNA-synt_1c"/>
    <property type="match status" value="1"/>
</dbReference>
<dbReference type="InterPro" id="IPR020751">
    <property type="entry name" value="aa-tRNA-synth_I_codon-bd_sub2"/>
</dbReference>
<keyword evidence="7 9" id="KW-0030">Aminoacyl-tRNA synthetase</keyword>
<keyword evidence="6 9" id="KW-0648">Protein biosynthesis</keyword>
<comment type="similarity">
    <text evidence="1">Belongs to the class-I aminoacyl-tRNA synthetase family. Glutamate--tRNA ligase type 1 subfamily.</text>
</comment>
<dbReference type="PRINTS" id="PR00987">
    <property type="entry name" value="TRNASYNTHGLU"/>
</dbReference>